<feature type="non-terminal residue" evidence="1">
    <location>
        <position position="455"/>
    </location>
</feature>
<accession>A0A8H6DQ08</accession>
<dbReference type="AlphaFoldDB" id="A0A8H6DQ08"/>
<evidence type="ECO:0000313" key="1">
    <source>
        <dbReference type="EMBL" id="KAF5843959.1"/>
    </source>
</evidence>
<name>A0A8H6DQ08_COCSA</name>
<evidence type="ECO:0000313" key="2">
    <source>
        <dbReference type="Proteomes" id="UP000624244"/>
    </source>
</evidence>
<gene>
    <name evidence="1" type="ORF">GGP41_010754</name>
</gene>
<proteinExistence type="predicted"/>
<dbReference type="Proteomes" id="UP000624244">
    <property type="component" value="Unassembled WGS sequence"/>
</dbReference>
<dbReference type="EMBL" id="WNKQ01000050">
    <property type="protein sequence ID" value="KAF5843959.1"/>
    <property type="molecule type" value="Genomic_DNA"/>
</dbReference>
<protein>
    <recommendedName>
        <fullName evidence="3">Transcription factor domain-containing protein</fullName>
    </recommendedName>
</protein>
<evidence type="ECO:0008006" key="3">
    <source>
        <dbReference type="Google" id="ProtNLM"/>
    </source>
</evidence>
<organism evidence="1 2">
    <name type="scientific">Cochliobolus sativus</name>
    <name type="common">Common root rot and spot blotch fungus</name>
    <name type="synonym">Bipolaris sorokiniana</name>
    <dbReference type="NCBI Taxonomy" id="45130"/>
    <lineage>
        <taxon>Eukaryota</taxon>
        <taxon>Fungi</taxon>
        <taxon>Dikarya</taxon>
        <taxon>Ascomycota</taxon>
        <taxon>Pezizomycotina</taxon>
        <taxon>Dothideomycetes</taxon>
        <taxon>Pleosporomycetidae</taxon>
        <taxon>Pleosporales</taxon>
        <taxon>Pleosporineae</taxon>
        <taxon>Pleosporaceae</taxon>
        <taxon>Bipolaris</taxon>
    </lineage>
</organism>
<comment type="caution">
    <text evidence="1">The sequence shown here is derived from an EMBL/GenBank/DDBJ whole genome shotgun (WGS) entry which is preliminary data.</text>
</comment>
<dbReference type="CDD" id="cd12148">
    <property type="entry name" value="fungal_TF_MHR"/>
    <property type="match status" value="1"/>
</dbReference>
<reference evidence="1" key="1">
    <citation type="submission" date="2019-11" db="EMBL/GenBank/DDBJ databases">
        <title>Bipolaris sorokiniana Genome sequencing.</title>
        <authorList>
            <person name="Wang H."/>
        </authorList>
    </citation>
    <scope>NUCLEOTIDE SEQUENCE</scope>
</reference>
<sequence>MPSSVQSRPAKMRSMSGAWPRLYFPSKSEKKTYRTSYKRVEKYCTAVPSLSLDPSPQSDSTEPTSIQNVLSTDRETNVATMLREAVSQVQKLRLQTFSKSVITQHVHIPPKLAKTWIKAYFSHMHTDMFITLVNEKLIEAIPDLLESPHIYLDPAVLVVYYNVLYHGCVFGPKITGPLRAADYTSALYVCCLRSLPLWQREATGTSTDLIAALLMVDFPFPYGKNLLRLMLTHQSHTAAGSFDDTLSWEMHKRACNYAQRLNLHNLDAPSVGTVSNDSTLDADRKHFWELIQLDFLFRLLFDRPPVLTESTKSWNINLPWLSDIQQPDLSAVSIAAFLVGARLCFILSQFFHTLESADHSERSTLPMTESYCSEINQVFLEYDLEQRIIESAAEGQTFRLWRLSDTALMGYNYIILMIRKVEFSQNTDASDSGACERETFDSPLAVDAARRMLHV</sequence>